<dbReference type="EMBL" id="CAJVCH010016305">
    <property type="protein sequence ID" value="CAG7681488.1"/>
    <property type="molecule type" value="Genomic_DNA"/>
</dbReference>
<dbReference type="SMART" id="SM00737">
    <property type="entry name" value="ML"/>
    <property type="match status" value="1"/>
</dbReference>
<comment type="caution">
    <text evidence="3">The sequence shown here is derived from an EMBL/GenBank/DDBJ whole genome shotgun (WGS) entry which is preliminary data.</text>
</comment>
<dbReference type="AlphaFoldDB" id="A0A8J2JQT3"/>
<evidence type="ECO:0000256" key="1">
    <source>
        <dbReference type="SAM" id="SignalP"/>
    </source>
</evidence>
<gene>
    <name evidence="3" type="ORF">AFUS01_LOCUS2805</name>
</gene>
<feature type="chain" id="PRO_5035167800" description="MD-2-related lipid-recognition domain-containing protein" evidence="1">
    <location>
        <begin position="17"/>
        <end position="150"/>
    </location>
</feature>
<proteinExistence type="predicted"/>
<evidence type="ECO:0000313" key="3">
    <source>
        <dbReference type="EMBL" id="CAG7681488.1"/>
    </source>
</evidence>
<name>A0A8J2JQT3_9HEXA</name>
<reference evidence="3" key="1">
    <citation type="submission" date="2021-06" db="EMBL/GenBank/DDBJ databases">
        <authorList>
            <person name="Hodson N. C."/>
            <person name="Mongue J. A."/>
            <person name="Jaron S. K."/>
        </authorList>
    </citation>
    <scope>NUCLEOTIDE SEQUENCE</scope>
</reference>
<evidence type="ECO:0000313" key="4">
    <source>
        <dbReference type="Proteomes" id="UP000708208"/>
    </source>
</evidence>
<feature type="domain" description="MD-2-related lipid-recognition" evidence="2">
    <location>
        <begin position="29"/>
        <end position="140"/>
    </location>
</feature>
<keyword evidence="1" id="KW-0732">Signal</keyword>
<sequence>MLRFAVFALLVAVASANRYSQILGVVEGVVPCGSKGEVLQVRVTDCTSVPCTIIKGQTYQIEVDFKPSAAHTELDVLVSVITEGKETRVVDETLPAVVSPGNAYTLAYPWTVRGDFNGLVALHIQLQGNGIIELCGLATAIVRESITIIR</sequence>
<dbReference type="InterPro" id="IPR003172">
    <property type="entry name" value="ML_dom"/>
</dbReference>
<organism evidence="3 4">
    <name type="scientific">Allacma fusca</name>
    <dbReference type="NCBI Taxonomy" id="39272"/>
    <lineage>
        <taxon>Eukaryota</taxon>
        <taxon>Metazoa</taxon>
        <taxon>Ecdysozoa</taxon>
        <taxon>Arthropoda</taxon>
        <taxon>Hexapoda</taxon>
        <taxon>Collembola</taxon>
        <taxon>Symphypleona</taxon>
        <taxon>Sminthuridae</taxon>
        <taxon>Allacma</taxon>
    </lineage>
</organism>
<keyword evidence="4" id="KW-1185">Reference proteome</keyword>
<accession>A0A8J2JQT3</accession>
<evidence type="ECO:0000259" key="2">
    <source>
        <dbReference type="SMART" id="SM00737"/>
    </source>
</evidence>
<protein>
    <recommendedName>
        <fullName evidence="2">MD-2-related lipid-recognition domain-containing protein</fullName>
    </recommendedName>
</protein>
<feature type="signal peptide" evidence="1">
    <location>
        <begin position="1"/>
        <end position="16"/>
    </location>
</feature>
<dbReference type="OrthoDB" id="4937502at2759"/>
<dbReference type="Proteomes" id="UP000708208">
    <property type="component" value="Unassembled WGS sequence"/>
</dbReference>